<feature type="compositionally biased region" description="Polar residues" evidence="1">
    <location>
        <begin position="34"/>
        <end position="44"/>
    </location>
</feature>
<gene>
    <name evidence="2" type="ORF">CVLEPA_LOCUS5348</name>
</gene>
<evidence type="ECO:0000313" key="2">
    <source>
        <dbReference type="EMBL" id="CAK8675813.1"/>
    </source>
</evidence>
<feature type="compositionally biased region" description="Basic and acidic residues" evidence="1">
    <location>
        <begin position="620"/>
        <end position="636"/>
    </location>
</feature>
<keyword evidence="3" id="KW-1185">Reference proteome</keyword>
<feature type="region of interest" description="Disordered" evidence="1">
    <location>
        <begin position="618"/>
        <end position="637"/>
    </location>
</feature>
<feature type="region of interest" description="Disordered" evidence="1">
    <location>
        <begin position="876"/>
        <end position="905"/>
    </location>
</feature>
<evidence type="ECO:0000256" key="1">
    <source>
        <dbReference type="SAM" id="MobiDB-lite"/>
    </source>
</evidence>
<feature type="compositionally biased region" description="Basic and acidic residues" evidence="1">
    <location>
        <begin position="336"/>
        <end position="357"/>
    </location>
</feature>
<feature type="compositionally biased region" description="Basic and acidic residues" evidence="1">
    <location>
        <begin position="408"/>
        <end position="420"/>
    </location>
</feature>
<name>A0ABP0FCK2_CLALP</name>
<feature type="compositionally biased region" description="Low complexity" evidence="1">
    <location>
        <begin position="735"/>
        <end position="745"/>
    </location>
</feature>
<feature type="region of interest" description="Disordered" evidence="1">
    <location>
        <begin position="671"/>
        <end position="722"/>
    </location>
</feature>
<feature type="region of interest" description="Disordered" evidence="1">
    <location>
        <begin position="646"/>
        <end position="665"/>
    </location>
</feature>
<feature type="compositionally biased region" description="Polar residues" evidence="1">
    <location>
        <begin position="269"/>
        <end position="279"/>
    </location>
</feature>
<dbReference type="Proteomes" id="UP001642483">
    <property type="component" value="Unassembled WGS sequence"/>
</dbReference>
<accession>A0ABP0FCK2</accession>
<feature type="region of interest" description="Disordered" evidence="1">
    <location>
        <begin position="268"/>
        <end position="361"/>
    </location>
</feature>
<feature type="region of interest" description="Disordered" evidence="1">
    <location>
        <begin position="23"/>
        <end position="103"/>
    </location>
</feature>
<feature type="region of interest" description="Disordered" evidence="1">
    <location>
        <begin position="735"/>
        <end position="836"/>
    </location>
</feature>
<feature type="region of interest" description="Disordered" evidence="1">
    <location>
        <begin position="401"/>
        <end position="420"/>
    </location>
</feature>
<sequence length="1405" mass="158411">MSQSEEPESLSVDTIKVRTLDIPLEANRKMETIDTPQRDLSTSLYGEKMDVLEGNVSQSTSNNQAKDSDVIKDTTSLEEDDSSSCSETDTSSTWSDSSDNGERLVDEVQNDLKRDKGDYLSSKHTENDIFSDDDIHQSSFDGFALTTSSCRVLTAEDALPFARKFGSVGDILMACKRELPLTYSSKHFAMELQQNQLKNDEETLSDIYKQFRGMCTDNCEAKRTGGFENGLTAPTSKTAAEGNLKKSQTRYLDESFASKTLPRCHKTSARLNSNSNSPPCNILQAGLTPSPLLDKHKPPVEAPLDFPQEGTESLNAGSNPGKKVPKNKAQPCSTGQKEELSKTEDNLERPESRESKSFKGSLRAASVSSLVKFFDKRKKGLKKRFSMKRVIDLTRLNTRETQTGSPEFPKETKTAKRHDVTKTRCHSSSCTSENIKDIVDKKTISKSQTTQCFFEAKGHTTCAVPALAAVNTVVPEGEDICFAPANSKAKFDKLLKDQGNEASSEVEPKNEVGPENFVAAKELSNDTASLSCTPESTYTAVASNTTENKDDFEITPEPIVSDIVDIITAEDKGVQHSSSTTEDTSSEFPRQKIEENAFSKPINTQDIVANGIVDVPTKPDLVDKSEPKHFSQDDSLHQICKPYPHQETEISNDDLPHPPKKFLGNSISKEKEFPCSASDPSVSPTSSPSLSHLDDSGGEDSKETAADTGFESETSTELNLSNRANVKVPTSFTPNVIVNPSNNPSLSFNTSSIATSSTTEDHSKGKEAMSNKELKKDFLKVPSQGKSMERNFDTDRENIPRKTKKSRRVNSSGEFSKVSSFPDSTLKTKSRDSSSTIESIIDEYDEELLRRLLTTPNKPKRRRNVNIEKQKHLGSYFPADMLDGSLNKTEERKPSTSMPSADKLIHEERRLEVAEEQSSGRPSFHNVRPQLQSQDQNLNHRLTLAHANPEGPYNSHAATPPSSEHPYNGFNVQSRDIYSEYGAVRPRMDVPYGALPMLRGVERPLFHELRLPMVSGSVRQPFRSPIPGNPYNPSFMQAPMRTQFPLSNPFRNSWVSGMPTAPHWGPRHIRGQNMIPPNFPYMKSGPPPRIPFEYGADSAYLPSFNQNPQFHKFRESRPPYVSPHVRQDNFMPEYEPEYQDYPEMDPRYEEDEYEEDYNRENLHEWLDEIEDDCHRLQIDSNVYDSREDLRYQNTNSQQYDDNIYGVNDPYKGFNVRPGISQRFIPAHKKSTRTLTPRPSFNRSSTPSLRPPQHSASFRMSRPTRGQKAQKAQKEAEADPDQASYSDFLADFTQELRNPNLSQRERNFRYKVMGQMQRLMPVVPWPYLMPFYDVALRKFESSSRLITTSEQKDEDARLILDEMVRDVLATQGERDGGNVHDPYSFHKRYDPHHNESFYDQQMTHRR</sequence>
<feature type="compositionally biased region" description="Polar residues" evidence="1">
    <location>
        <begin position="1396"/>
        <end position="1405"/>
    </location>
</feature>
<organism evidence="2 3">
    <name type="scientific">Clavelina lepadiformis</name>
    <name type="common">Light-bulb sea squirt</name>
    <name type="synonym">Ascidia lepadiformis</name>
    <dbReference type="NCBI Taxonomy" id="159417"/>
    <lineage>
        <taxon>Eukaryota</taxon>
        <taxon>Metazoa</taxon>
        <taxon>Chordata</taxon>
        <taxon>Tunicata</taxon>
        <taxon>Ascidiacea</taxon>
        <taxon>Aplousobranchia</taxon>
        <taxon>Clavelinidae</taxon>
        <taxon>Clavelina</taxon>
    </lineage>
</organism>
<feature type="compositionally biased region" description="Low complexity" evidence="1">
    <location>
        <begin position="83"/>
        <end position="98"/>
    </location>
</feature>
<feature type="compositionally biased region" description="Polar residues" evidence="1">
    <location>
        <begin position="711"/>
        <end position="722"/>
    </location>
</feature>
<dbReference type="EMBL" id="CAWYQH010000024">
    <property type="protein sequence ID" value="CAK8675813.1"/>
    <property type="molecule type" value="Genomic_DNA"/>
</dbReference>
<comment type="caution">
    <text evidence="2">The sequence shown here is derived from an EMBL/GenBank/DDBJ whole genome shotgun (WGS) entry which is preliminary data.</text>
</comment>
<feature type="compositionally biased region" description="Polar residues" evidence="1">
    <location>
        <begin position="1232"/>
        <end position="1257"/>
    </location>
</feature>
<feature type="compositionally biased region" description="Polar residues" evidence="1">
    <location>
        <begin position="809"/>
        <end position="827"/>
    </location>
</feature>
<feature type="compositionally biased region" description="Basic and acidic residues" evidence="1">
    <location>
        <begin position="692"/>
        <end position="705"/>
    </location>
</feature>
<proteinExistence type="predicted"/>
<feature type="region of interest" description="Disordered" evidence="1">
    <location>
        <begin position="572"/>
        <end position="591"/>
    </location>
</feature>
<feature type="region of interest" description="Disordered" evidence="1">
    <location>
        <begin position="1370"/>
        <end position="1405"/>
    </location>
</feature>
<evidence type="ECO:0000313" key="3">
    <source>
        <dbReference type="Proteomes" id="UP001642483"/>
    </source>
</evidence>
<protein>
    <submittedName>
        <fullName evidence="2">Uncharacterized protein</fullName>
    </submittedName>
</protein>
<feature type="compositionally biased region" description="Basic and acidic residues" evidence="1">
    <location>
        <begin position="1371"/>
        <end position="1395"/>
    </location>
</feature>
<feature type="compositionally biased region" description="Polar residues" evidence="1">
    <location>
        <begin position="55"/>
        <end position="65"/>
    </location>
</feature>
<feature type="compositionally biased region" description="Basic and acidic residues" evidence="1">
    <location>
        <begin position="759"/>
        <end position="779"/>
    </location>
</feature>
<feature type="region of interest" description="Disordered" evidence="1">
    <location>
        <begin position="946"/>
        <end position="970"/>
    </location>
</feature>
<feature type="compositionally biased region" description="Polar residues" evidence="1">
    <location>
        <begin position="746"/>
        <end position="758"/>
    </location>
</feature>
<reference evidence="2 3" key="1">
    <citation type="submission" date="2024-02" db="EMBL/GenBank/DDBJ databases">
        <authorList>
            <person name="Daric V."/>
            <person name="Darras S."/>
        </authorList>
    </citation>
    <scope>NUCLEOTIDE SEQUENCE [LARGE SCALE GENOMIC DNA]</scope>
</reference>
<feature type="compositionally biased region" description="Low complexity" evidence="1">
    <location>
        <begin position="676"/>
        <end position="691"/>
    </location>
</feature>
<feature type="region of interest" description="Disordered" evidence="1">
    <location>
        <begin position="1222"/>
        <end position="1282"/>
    </location>
</feature>
<feature type="compositionally biased region" description="Basic and acidic residues" evidence="1">
    <location>
        <begin position="787"/>
        <end position="800"/>
    </location>
</feature>
<feature type="compositionally biased region" description="Low complexity" evidence="1">
    <location>
        <begin position="577"/>
        <end position="587"/>
    </location>
</feature>